<dbReference type="InterPro" id="IPR006148">
    <property type="entry name" value="Glc/Gal-6P_isomerase"/>
</dbReference>
<dbReference type="SUPFAM" id="SSF100950">
    <property type="entry name" value="NagB/RpiA/CoA transferase-like"/>
    <property type="match status" value="1"/>
</dbReference>
<dbReference type="PANTHER" id="PTHR11280:SF5">
    <property type="entry name" value="GLUCOSAMINE-6-PHOSPHATE ISOMERASE"/>
    <property type="match status" value="1"/>
</dbReference>
<proteinExistence type="inferred from homology"/>
<dbReference type="InterPro" id="IPR037171">
    <property type="entry name" value="NagB/RpiA_transferase-like"/>
</dbReference>
<evidence type="ECO:0000313" key="5">
    <source>
        <dbReference type="EMBL" id="MFC2948726.1"/>
    </source>
</evidence>
<dbReference type="PANTHER" id="PTHR11280">
    <property type="entry name" value="GLUCOSAMINE-6-PHOSPHATE ISOMERASE"/>
    <property type="match status" value="1"/>
</dbReference>
<feature type="active site" description="For ring-opening step" evidence="3">
    <location>
        <position position="136"/>
    </location>
</feature>
<dbReference type="NCBIfam" id="TIGR00502">
    <property type="entry name" value="nagB"/>
    <property type="match status" value="1"/>
</dbReference>
<feature type="active site" description="Proton acceptor; for ring-opening step" evidence="3">
    <location>
        <position position="138"/>
    </location>
</feature>
<keyword evidence="6" id="KW-1185">Reference proteome</keyword>
<dbReference type="CDD" id="cd01399">
    <property type="entry name" value="GlcN6P_deaminase"/>
    <property type="match status" value="1"/>
</dbReference>
<comment type="caution">
    <text evidence="3">Lacks conserved residue(s) required for the propagation of feature annotation.</text>
</comment>
<reference evidence="6" key="1">
    <citation type="journal article" date="2019" name="Int. J. Syst. Evol. Microbiol.">
        <title>The Global Catalogue of Microorganisms (GCM) 10K type strain sequencing project: providing services to taxonomists for standard genome sequencing and annotation.</title>
        <authorList>
            <consortium name="The Broad Institute Genomics Platform"/>
            <consortium name="The Broad Institute Genome Sequencing Center for Infectious Disease"/>
            <person name="Wu L."/>
            <person name="Ma J."/>
        </authorList>
    </citation>
    <scope>NUCLEOTIDE SEQUENCE [LARGE SCALE GENOMIC DNA]</scope>
    <source>
        <strain evidence="6">KCTC 13193</strain>
    </source>
</reference>
<dbReference type="PROSITE" id="PS01161">
    <property type="entry name" value="GLC_GALNAC_ISOMERASE"/>
    <property type="match status" value="1"/>
</dbReference>
<evidence type="ECO:0000313" key="6">
    <source>
        <dbReference type="Proteomes" id="UP001595387"/>
    </source>
</evidence>
<gene>
    <name evidence="3 5" type="primary">nagB</name>
    <name evidence="5" type="ORF">ACFODW_10295</name>
</gene>
<keyword evidence="2 3" id="KW-0119">Carbohydrate metabolism</keyword>
<comment type="similarity">
    <text evidence="3">Belongs to the glucosamine/galactosamine-6-phosphate isomerase family. NagB subfamily.</text>
</comment>
<dbReference type="EMBL" id="JBHRRZ010000016">
    <property type="protein sequence ID" value="MFC2948726.1"/>
    <property type="molecule type" value="Genomic_DNA"/>
</dbReference>
<accession>A0ABV7A6U2</accession>
<organism evidence="5 6">
    <name type="scientific">Virgibacillus sediminis</name>
    <dbReference type="NCBI Taxonomy" id="202260"/>
    <lineage>
        <taxon>Bacteria</taxon>
        <taxon>Bacillati</taxon>
        <taxon>Bacillota</taxon>
        <taxon>Bacilli</taxon>
        <taxon>Bacillales</taxon>
        <taxon>Bacillaceae</taxon>
        <taxon>Virgibacillus</taxon>
    </lineage>
</organism>
<feature type="active site" description="For ring-opening step" evidence="3">
    <location>
        <position position="143"/>
    </location>
</feature>
<dbReference type="GO" id="GO:0004342">
    <property type="term" value="F:glucosamine-6-phosphate deaminase activity"/>
    <property type="evidence" value="ECO:0007669"/>
    <property type="project" value="UniProtKB-EC"/>
</dbReference>
<dbReference type="HAMAP" id="MF_01241">
    <property type="entry name" value="GlcN6P_deamin"/>
    <property type="match status" value="1"/>
</dbReference>
<comment type="pathway">
    <text evidence="3">Amino-sugar metabolism; N-acetylneuraminate degradation; D-fructose 6-phosphate from N-acetylneuraminate: step 5/5.</text>
</comment>
<name>A0ABV7A6U2_9BACI</name>
<feature type="domain" description="Glucosamine/galactosamine-6-phosphate isomerase" evidence="4">
    <location>
        <begin position="10"/>
        <end position="224"/>
    </location>
</feature>
<protein>
    <recommendedName>
        <fullName evidence="3">Glucosamine-6-phosphate deaminase</fullName>
        <ecNumber evidence="3">3.5.99.6</ecNumber>
    </recommendedName>
    <alternativeName>
        <fullName evidence="3">GlcN6P deaminase</fullName>
        <shortName evidence="3">GNPDA</shortName>
    </alternativeName>
    <alternativeName>
        <fullName evidence="3">Glucosamine-6-phosphate isomerase</fullName>
    </alternativeName>
</protein>
<comment type="caution">
    <text evidence="5">The sequence shown here is derived from an EMBL/GenBank/DDBJ whole genome shotgun (WGS) entry which is preliminary data.</text>
</comment>
<feature type="active site" description="Proton acceptor; for enolization step" evidence="3">
    <location>
        <position position="67"/>
    </location>
</feature>
<dbReference type="InterPro" id="IPR004547">
    <property type="entry name" value="Glucosamine6P_isomerase"/>
</dbReference>
<sequence length="240" mass="26478">MELIQAKDYQDMSQRACSLVLERLRGMEDPVLGLATGSTPEGMYNCLIEAYRKGEASFNNLTTFNLDEYVGLKKEHPKSYHSYMKEKLFKHINIGEDQIHLPNGTAVDLDSECLEYEKLIKNAGKIDLQILGIGLNGHIGFNEPGTSFESRTHMVELDESTRKANARFFSSIEEVPKKAVTMGIGTILDSKEIILLVSGKNKAAALARLLKGEVSESFPASALGEHPNTIIIADESSLNS</sequence>
<evidence type="ECO:0000256" key="1">
    <source>
        <dbReference type="ARBA" id="ARBA00022801"/>
    </source>
</evidence>
<evidence type="ECO:0000259" key="4">
    <source>
        <dbReference type="Pfam" id="PF01182"/>
    </source>
</evidence>
<comment type="function">
    <text evidence="3">Catalyzes the reversible isomerization-deamination of glucosamine 6-phosphate (GlcN6P) to form fructose 6-phosphate (Fru6P) and ammonium ion.</text>
</comment>
<dbReference type="RefSeq" id="WP_390306041.1">
    <property type="nucleotide sequence ID" value="NZ_JBHRRZ010000016.1"/>
</dbReference>
<dbReference type="EC" id="3.5.99.6" evidence="3"/>
<comment type="catalytic activity">
    <reaction evidence="3">
        <text>alpha-D-glucosamine 6-phosphate + H2O = beta-D-fructose 6-phosphate + NH4(+)</text>
        <dbReference type="Rhea" id="RHEA:12172"/>
        <dbReference type="ChEBI" id="CHEBI:15377"/>
        <dbReference type="ChEBI" id="CHEBI:28938"/>
        <dbReference type="ChEBI" id="CHEBI:57634"/>
        <dbReference type="ChEBI" id="CHEBI:75989"/>
        <dbReference type="EC" id="3.5.99.6"/>
    </reaction>
</comment>
<dbReference type="Pfam" id="PF01182">
    <property type="entry name" value="Glucosamine_iso"/>
    <property type="match status" value="1"/>
</dbReference>
<keyword evidence="1 3" id="KW-0378">Hydrolase</keyword>
<dbReference type="Gene3D" id="3.40.50.1360">
    <property type="match status" value="1"/>
</dbReference>
<dbReference type="InterPro" id="IPR018321">
    <property type="entry name" value="Glucosamine6P_isomerase_CS"/>
</dbReference>
<evidence type="ECO:0000256" key="2">
    <source>
        <dbReference type="ARBA" id="ARBA00023277"/>
    </source>
</evidence>
<evidence type="ECO:0000256" key="3">
    <source>
        <dbReference type="HAMAP-Rule" id="MF_01241"/>
    </source>
</evidence>
<dbReference type="Proteomes" id="UP001595387">
    <property type="component" value="Unassembled WGS sequence"/>
</dbReference>